<evidence type="ECO:0000259" key="4">
    <source>
        <dbReference type="PROSITE" id="PS50042"/>
    </source>
</evidence>
<keyword evidence="2" id="KW-0238">DNA-binding</keyword>
<name>A0A327VSP0_9BACT</name>
<protein>
    <submittedName>
        <fullName evidence="6">CRP-like cAMP-binding protein</fullName>
    </submittedName>
</protein>
<dbReference type="PROSITE" id="PS51063">
    <property type="entry name" value="HTH_CRP_2"/>
    <property type="match status" value="1"/>
</dbReference>
<dbReference type="InterPro" id="IPR036388">
    <property type="entry name" value="WH-like_DNA-bd_sf"/>
</dbReference>
<feature type="domain" description="HTH crp-type" evidence="5">
    <location>
        <begin position="155"/>
        <end position="226"/>
    </location>
</feature>
<evidence type="ECO:0000256" key="1">
    <source>
        <dbReference type="ARBA" id="ARBA00023015"/>
    </source>
</evidence>
<evidence type="ECO:0000256" key="2">
    <source>
        <dbReference type="ARBA" id="ARBA00023125"/>
    </source>
</evidence>
<dbReference type="PROSITE" id="PS50042">
    <property type="entry name" value="CNMP_BINDING_3"/>
    <property type="match status" value="1"/>
</dbReference>
<dbReference type="InterPro" id="IPR000595">
    <property type="entry name" value="cNMP-bd_dom"/>
</dbReference>
<reference evidence="6 7" key="1">
    <citation type="submission" date="2018-06" db="EMBL/GenBank/DDBJ databases">
        <title>Genomic Encyclopedia of Archaeal and Bacterial Type Strains, Phase II (KMG-II): from individual species to whole genera.</title>
        <authorList>
            <person name="Goeker M."/>
        </authorList>
    </citation>
    <scope>NUCLEOTIDE SEQUENCE [LARGE SCALE GENOMIC DNA]</scope>
    <source>
        <strain evidence="6 7">DSM 29821</strain>
    </source>
</reference>
<dbReference type="Pfam" id="PF13545">
    <property type="entry name" value="HTH_Crp_2"/>
    <property type="match status" value="1"/>
</dbReference>
<keyword evidence="7" id="KW-1185">Reference proteome</keyword>
<dbReference type="Gene3D" id="1.10.10.10">
    <property type="entry name" value="Winged helix-like DNA-binding domain superfamily/Winged helix DNA-binding domain"/>
    <property type="match status" value="1"/>
</dbReference>
<feature type="domain" description="Cyclic nucleotide-binding" evidence="4">
    <location>
        <begin position="48"/>
        <end position="124"/>
    </location>
</feature>
<dbReference type="PANTHER" id="PTHR24567:SF26">
    <property type="entry name" value="REGULATORY PROTEIN YEIL"/>
    <property type="match status" value="1"/>
</dbReference>
<dbReference type="SMART" id="SM00419">
    <property type="entry name" value="HTH_CRP"/>
    <property type="match status" value="1"/>
</dbReference>
<dbReference type="Gene3D" id="2.60.120.10">
    <property type="entry name" value="Jelly Rolls"/>
    <property type="match status" value="1"/>
</dbReference>
<accession>A0A327VSP0</accession>
<dbReference type="SMART" id="SM00100">
    <property type="entry name" value="cNMP"/>
    <property type="match status" value="1"/>
</dbReference>
<dbReference type="InterPro" id="IPR050397">
    <property type="entry name" value="Env_Response_Regulators"/>
</dbReference>
<dbReference type="InterPro" id="IPR036390">
    <property type="entry name" value="WH_DNA-bd_sf"/>
</dbReference>
<dbReference type="SUPFAM" id="SSF51206">
    <property type="entry name" value="cAMP-binding domain-like"/>
    <property type="match status" value="1"/>
</dbReference>
<dbReference type="SUPFAM" id="SSF46785">
    <property type="entry name" value="Winged helix' DNA-binding domain"/>
    <property type="match status" value="1"/>
</dbReference>
<dbReference type="Proteomes" id="UP000249819">
    <property type="component" value="Unassembled WGS sequence"/>
</dbReference>
<dbReference type="InterPro" id="IPR014710">
    <property type="entry name" value="RmlC-like_jellyroll"/>
</dbReference>
<dbReference type="GO" id="GO:0003677">
    <property type="term" value="F:DNA binding"/>
    <property type="evidence" value="ECO:0007669"/>
    <property type="project" value="UniProtKB-KW"/>
</dbReference>
<gene>
    <name evidence="6" type="ORF">CLV59_106121</name>
</gene>
<sequence>MLMMKKVMITDEVEPDNTPVNPVTTINELLQLQMDEGNLLHLKKKRIIYSEGKSATCIFYVLKGKVKTSKWNEDGKELITGLFNEGDFLGFQALMDGGRHRETAEVMEEADLVFISREDLQFLFRYNNSFLLDIIKILTRNIADKQEQMLRMAYSSLRKKVGEALLITYEKYNPSGSIEFSLNISRCNLAALAGVAKESLIRTLSDMRDEHIIDIQDGKIIILDHHKLERIIYNDDLRNGNA</sequence>
<keyword evidence="3" id="KW-0804">Transcription</keyword>
<dbReference type="CDD" id="cd00038">
    <property type="entry name" value="CAP_ED"/>
    <property type="match status" value="1"/>
</dbReference>
<dbReference type="InterPro" id="IPR018490">
    <property type="entry name" value="cNMP-bd_dom_sf"/>
</dbReference>
<proteinExistence type="predicted"/>
<dbReference type="GO" id="GO:0003700">
    <property type="term" value="F:DNA-binding transcription factor activity"/>
    <property type="evidence" value="ECO:0007669"/>
    <property type="project" value="TreeGrafter"/>
</dbReference>
<dbReference type="Pfam" id="PF00027">
    <property type="entry name" value="cNMP_binding"/>
    <property type="match status" value="1"/>
</dbReference>
<evidence type="ECO:0000313" key="7">
    <source>
        <dbReference type="Proteomes" id="UP000249819"/>
    </source>
</evidence>
<organism evidence="6 7">
    <name type="scientific">Chitinophaga dinghuensis</name>
    <dbReference type="NCBI Taxonomy" id="1539050"/>
    <lineage>
        <taxon>Bacteria</taxon>
        <taxon>Pseudomonadati</taxon>
        <taxon>Bacteroidota</taxon>
        <taxon>Chitinophagia</taxon>
        <taxon>Chitinophagales</taxon>
        <taxon>Chitinophagaceae</taxon>
        <taxon>Chitinophaga</taxon>
    </lineage>
</organism>
<dbReference type="InterPro" id="IPR012318">
    <property type="entry name" value="HTH_CRP"/>
</dbReference>
<evidence type="ECO:0000313" key="6">
    <source>
        <dbReference type="EMBL" id="RAJ79061.1"/>
    </source>
</evidence>
<comment type="caution">
    <text evidence="6">The sequence shown here is derived from an EMBL/GenBank/DDBJ whole genome shotgun (WGS) entry which is preliminary data.</text>
</comment>
<dbReference type="GO" id="GO:0005829">
    <property type="term" value="C:cytosol"/>
    <property type="evidence" value="ECO:0007669"/>
    <property type="project" value="TreeGrafter"/>
</dbReference>
<dbReference type="EMBL" id="QLMA01000006">
    <property type="protein sequence ID" value="RAJ79061.1"/>
    <property type="molecule type" value="Genomic_DNA"/>
</dbReference>
<dbReference type="AlphaFoldDB" id="A0A327VSP0"/>
<keyword evidence="1" id="KW-0805">Transcription regulation</keyword>
<evidence type="ECO:0000256" key="3">
    <source>
        <dbReference type="ARBA" id="ARBA00023163"/>
    </source>
</evidence>
<dbReference type="OrthoDB" id="9127033at2"/>
<evidence type="ECO:0000259" key="5">
    <source>
        <dbReference type="PROSITE" id="PS51063"/>
    </source>
</evidence>
<dbReference type="PANTHER" id="PTHR24567">
    <property type="entry name" value="CRP FAMILY TRANSCRIPTIONAL REGULATORY PROTEIN"/>
    <property type="match status" value="1"/>
</dbReference>